<dbReference type="Proteomes" id="UP000249748">
    <property type="component" value="Unassembled WGS sequence"/>
</dbReference>
<reference evidence="1" key="1">
    <citation type="submission" date="2018-02" db="EMBL/GenBank/DDBJ databases">
        <title>The genomes of Aspergillus section Nigri reveals drivers in fungal speciation.</title>
        <authorList>
            <consortium name="DOE Joint Genome Institute"/>
            <person name="Vesth T.C."/>
            <person name="Nybo J."/>
            <person name="Theobald S."/>
            <person name="Brandl J."/>
            <person name="Frisvad J.C."/>
            <person name="Nielsen K.F."/>
            <person name="Lyhne E.K."/>
            <person name="Kogle M.E."/>
            <person name="Kuo A."/>
            <person name="Riley R."/>
            <person name="Clum A."/>
            <person name="Nolan M."/>
            <person name="Lipzen A."/>
            <person name="Salamov A."/>
            <person name="Henrissat B."/>
            <person name="Wiebenga A."/>
            <person name="De vries R.P."/>
            <person name="Grigoriev I.V."/>
            <person name="Mortensen U.H."/>
            <person name="Andersen M.R."/>
            <person name="Baker S.E."/>
        </authorList>
    </citation>
    <scope>NUCLEOTIDE SEQUENCE</scope>
    <source>
        <strain evidence="1">CBS 115574</strain>
    </source>
</reference>
<keyword evidence="2" id="KW-1185">Reference proteome</keyword>
<evidence type="ECO:0000313" key="2">
    <source>
        <dbReference type="Proteomes" id="UP000249748"/>
    </source>
</evidence>
<name>A0ACD1IA88_9EURO</name>
<sequence>MGTESWKTVTLAESANLCLETFTKCLARFGHLTVRDQSAIEDQLGQFSIWSSNIGIFAASKSSLDYRLRDAFRVQRPLRRLLRILNDHIQRLLSAIDSPPEVGTTLSRSSSSLSEASDLDPIIQEIAEETDLIHKLSRAIPNGIGEFHNLGTPASTLSYNVGGDVKHSRFDQSDSEVIQDKFPKCDKSLRNRLAAAMRLRRTRIRILSWRSPSWRTPPHYSDVLSRGVPVPELSPSRSHRESPPAQPASEAKQENPCDSSLLSPMVLKLEKLKAVHTMSRLSWANTSCRRDSDHLQFPPAPIASILQKLTTLKNNHITTLQKFLQGNNSYLHGGQPPIPSLPSESHRDLPVVRLLESKRDLEREWSICTEGAREVNCPYCCCALPSSVAMNQKKWIILSDHVKGDLDLYICLFDPCDSPYKLYNGKDEWLNHMRQHRPRWRCAARAHGVLVFYEKSEYEEHMRRKHKSIQPQLSILAERSSRPSGPVFQSCPLCGEGNRADLEEHIADHLTYLALMSIPLAKSQSTDDHMEMAANLDTDHLRAGGAGRTDSYHSFDESEMQKAGYPSRLPESPFAGLKESKQKQTKGKAPVKNRNQEEPHRSENTGFFPGRCQWMGCTESHFFEGEEVLLCHILERHTEYGSACPVAGCGQKFADRQEFQKHLRTDHNDGLFKEHGIRKPMTRCQWAGCTRKESFGRLSHLWEHIKLDLSIFMCLLSGKGIY</sequence>
<dbReference type="EMBL" id="KZ824556">
    <property type="protein sequence ID" value="RAK87149.1"/>
    <property type="molecule type" value="Genomic_DNA"/>
</dbReference>
<protein>
    <submittedName>
        <fullName evidence="1">Uncharacterized protein</fullName>
    </submittedName>
</protein>
<evidence type="ECO:0000313" key="1">
    <source>
        <dbReference type="EMBL" id="RAK87149.1"/>
    </source>
</evidence>
<gene>
    <name evidence="1" type="ORF">BO79DRAFT_246426</name>
</gene>
<proteinExistence type="predicted"/>
<organism evidence="1 2">
    <name type="scientific">Aspergillus costaricaensis CBS 115574</name>
    <dbReference type="NCBI Taxonomy" id="1448317"/>
    <lineage>
        <taxon>Eukaryota</taxon>
        <taxon>Fungi</taxon>
        <taxon>Dikarya</taxon>
        <taxon>Ascomycota</taxon>
        <taxon>Pezizomycotina</taxon>
        <taxon>Eurotiomycetes</taxon>
        <taxon>Eurotiomycetidae</taxon>
        <taxon>Eurotiales</taxon>
        <taxon>Aspergillaceae</taxon>
        <taxon>Aspergillus</taxon>
        <taxon>Aspergillus subgen. Circumdati</taxon>
    </lineage>
</organism>
<accession>A0ACD1IA88</accession>